<dbReference type="AlphaFoldDB" id="L8X3K0"/>
<evidence type="ECO:0008006" key="3">
    <source>
        <dbReference type="Google" id="ProtNLM"/>
    </source>
</evidence>
<dbReference type="Proteomes" id="UP000011668">
    <property type="component" value="Unassembled WGS sequence"/>
</dbReference>
<keyword evidence="2" id="KW-1185">Reference proteome</keyword>
<proteinExistence type="predicted"/>
<organism evidence="1 2">
    <name type="scientific">Thanatephorus cucumeris (strain AG1-IA)</name>
    <name type="common">Rice sheath blight fungus</name>
    <name type="synonym">Rhizoctonia solani</name>
    <dbReference type="NCBI Taxonomy" id="983506"/>
    <lineage>
        <taxon>Eukaryota</taxon>
        <taxon>Fungi</taxon>
        <taxon>Dikarya</taxon>
        <taxon>Basidiomycota</taxon>
        <taxon>Agaricomycotina</taxon>
        <taxon>Agaricomycetes</taxon>
        <taxon>Cantharellales</taxon>
        <taxon>Ceratobasidiaceae</taxon>
        <taxon>Rhizoctonia</taxon>
        <taxon>Rhizoctonia solani AG-1</taxon>
    </lineage>
</organism>
<dbReference type="HOGENOM" id="CLU_3088917_0_0_1"/>
<dbReference type="STRING" id="983506.L8X3K0"/>
<dbReference type="EMBL" id="AFRT01000257">
    <property type="protein sequence ID" value="ELU44866.1"/>
    <property type="molecule type" value="Genomic_DNA"/>
</dbReference>
<gene>
    <name evidence="1" type="ORF">AG1IA_01103</name>
</gene>
<evidence type="ECO:0000313" key="1">
    <source>
        <dbReference type="EMBL" id="ELU44866.1"/>
    </source>
</evidence>
<comment type="caution">
    <text evidence="1">The sequence shown here is derived from an EMBL/GenBank/DDBJ whole genome shotgun (WGS) entry which is preliminary data.</text>
</comment>
<accession>L8X3K0</accession>
<reference evidence="1 2" key="1">
    <citation type="journal article" date="2013" name="Nat. Commun.">
        <title>The evolution and pathogenic mechanisms of the rice sheath blight pathogen.</title>
        <authorList>
            <person name="Zheng A."/>
            <person name="Lin R."/>
            <person name="Xu L."/>
            <person name="Qin P."/>
            <person name="Tang C."/>
            <person name="Ai P."/>
            <person name="Zhang D."/>
            <person name="Liu Y."/>
            <person name="Sun Z."/>
            <person name="Feng H."/>
            <person name="Wang Y."/>
            <person name="Chen Y."/>
            <person name="Liang X."/>
            <person name="Fu R."/>
            <person name="Li Q."/>
            <person name="Zhang J."/>
            <person name="Yu X."/>
            <person name="Xie Z."/>
            <person name="Ding L."/>
            <person name="Guan P."/>
            <person name="Tang J."/>
            <person name="Liang Y."/>
            <person name="Wang S."/>
            <person name="Deng Q."/>
            <person name="Li S."/>
            <person name="Zhu J."/>
            <person name="Wang L."/>
            <person name="Liu H."/>
            <person name="Li P."/>
        </authorList>
    </citation>
    <scope>NUCLEOTIDE SEQUENCE [LARGE SCALE GENOMIC DNA]</scope>
    <source>
        <strain evidence="2">AG-1 IA</strain>
    </source>
</reference>
<name>L8X3K0_THACA</name>
<sequence length="52" mass="5721">MLTRWIMVLEAGRIIEFDSPAALLQKESGAFKSLVDESGDRDSLYAMAGCQV</sequence>
<evidence type="ECO:0000313" key="2">
    <source>
        <dbReference type="Proteomes" id="UP000011668"/>
    </source>
</evidence>
<dbReference type="OrthoDB" id="6500128at2759"/>
<protein>
    <recommendedName>
        <fullName evidence="3">ABC transporter domain-containing protein</fullName>
    </recommendedName>
</protein>